<dbReference type="EMBL" id="JAMYWD010000012">
    <property type="protein sequence ID" value="KAJ4953009.1"/>
    <property type="molecule type" value="Genomic_DNA"/>
</dbReference>
<dbReference type="SUPFAM" id="SSF144091">
    <property type="entry name" value="Rhomboid-like"/>
    <property type="match status" value="1"/>
</dbReference>
<evidence type="ECO:0000256" key="1">
    <source>
        <dbReference type="ARBA" id="ARBA00004141"/>
    </source>
</evidence>
<feature type="transmembrane region" description="Helical" evidence="6">
    <location>
        <begin position="130"/>
        <end position="151"/>
    </location>
</feature>
<feature type="transmembrane region" description="Helical" evidence="6">
    <location>
        <begin position="50"/>
        <end position="69"/>
    </location>
</feature>
<keyword evidence="6" id="KW-0378">Hydrolase</keyword>
<dbReference type="InterPro" id="IPR022764">
    <property type="entry name" value="Peptidase_S54_rhomboid_dom"/>
</dbReference>
<feature type="transmembrane region" description="Helical" evidence="6">
    <location>
        <begin position="215"/>
        <end position="234"/>
    </location>
</feature>
<accession>A0A9Q0GSX6</accession>
<comment type="subcellular location">
    <subcellularLocation>
        <location evidence="1 6">Membrane</location>
        <topology evidence="1 6">Multi-pass membrane protein</topology>
    </subcellularLocation>
</comment>
<dbReference type="OrthoDB" id="418595at2759"/>
<dbReference type="GO" id="GO:0016020">
    <property type="term" value="C:membrane"/>
    <property type="evidence" value="ECO:0007669"/>
    <property type="project" value="UniProtKB-SubCell"/>
</dbReference>
<dbReference type="AlphaFoldDB" id="A0A9Q0GSX6"/>
<reference evidence="8" key="1">
    <citation type="journal article" date="2023" name="Plant J.">
        <title>The genome of the king protea, Protea cynaroides.</title>
        <authorList>
            <person name="Chang J."/>
            <person name="Duong T.A."/>
            <person name="Schoeman C."/>
            <person name="Ma X."/>
            <person name="Roodt D."/>
            <person name="Barker N."/>
            <person name="Li Z."/>
            <person name="Van de Peer Y."/>
            <person name="Mizrachi E."/>
        </authorList>
    </citation>
    <scope>NUCLEOTIDE SEQUENCE</scope>
    <source>
        <tissue evidence="8">Young leaves</tissue>
    </source>
</reference>
<dbReference type="Proteomes" id="UP001141806">
    <property type="component" value="Unassembled WGS sequence"/>
</dbReference>
<gene>
    <name evidence="8" type="ORF">NE237_029841</name>
</gene>
<comment type="caution">
    <text evidence="6">Lacks conserved residue(s) required for the propagation of feature annotation.</text>
</comment>
<feature type="domain" description="Peptidase S54 rhomboid" evidence="7">
    <location>
        <begin position="121"/>
        <end position="257"/>
    </location>
</feature>
<evidence type="ECO:0000256" key="5">
    <source>
        <dbReference type="ARBA" id="ARBA00023136"/>
    </source>
</evidence>
<keyword evidence="5 6" id="KW-0472">Membrane</keyword>
<comment type="caution">
    <text evidence="8">The sequence shown here is derived from an EMBL/GenBank/DDBJ whole genome shotgun (WGS) entry which is preliminary data.</text>
</comment>
<dbReference type="GO" id="GO:0006508">
    <property type="term" value="P:proteolysis"/>
    <property type="evidence" value="ECO:0007669"/>
    <property type="project" value="UniProtKB-KW"/>
</dbReference>
<keyword evidence="4 6" id="KW-1133">Transmembrane helix</keyword>
<keyword evidence="3 6" id="KW-0812">Transmembrane</keyword>
<evidence type="ECO:0000256" key="6">
    <source>
        <dbReference type="RuleBase" id="RU362115"/>
    </source>
</evidence>
<evidence type="ECO:0000256" key="3">
    <source>
        <dbReference type="ARBA" id="ARBA00022692"/>
    </source>
</evidence>
<feature type="transmembrane region" description="Helical" evidence="6">
    <location>
        <begin position="163"/>
        <end position="181"/>
    </location>
</feature>
<evidence type="ECO:0000313" key="9">
    <source>
        <dbReference type="Proteomes" id="UP001141806"/>
    </source>
</evidence>
<comment type="catalytic activity">
    <reaction evidence="6">
        <text>Cleaves type-1 transmembrane domains using a catalytic dyad composed of serine and histidine that are contributed by different transmembrane domains.</text>
        <dbReference type="EC" id="3.4.21.105"/>
    </reaction>
</comment>
<protein>
    <recommendedName>
        <fullName evidence="6">RHOMBOID-like protein</fullName>
        <ecNumber evidence="6">3.4.21.105</ecNumber>
    </recommendedName>
</protein>
<name>A0A9Q0GSX6_9MAGN</name>
<evidence type="ECO:0000256" key="4">
    <source>
        <dbReference type="ARBA" id="ARBA00022989"/>
    </source>
</evidence>
<comment type="function">
    <text evidence="6">Serine protease involved in intramembrane proteolysis.</text>
</comment>
<dbReference type="InterPro" id="IPR035952">
    <property type="entry name" value="Rhomboid-like_sf"/>
</dbReference>
<dbReference type="InterPro" id="IPR002610">
    <property type="entry name" value="Peptidase_S54_rhomboid-like"/>
</dbReference>
<proteinExistence type="inferred from homology"/>
<keyword evidence="9" id="KW-1185">Reference proteome</keyword>
<comment type="similarity">
    <text evidence="2 6">Belongs to the peptidase S54 family.</text>
</comment>
<feature type="transmembrane region" description="Helical" evidence="6">
    <location>
        <begin position="294"/>
        <end position="315"/>
    </location>
</feature>
<dbReference type="PANTHER" id="PTHR22936:SF75">
    <property type="entry name" value="RHOMBOID-LIKE PROTEIN 8"/>
    <property type="match status" value="1"/>
</dbReference>
<organism evidence="8 9">
    <name type="scientific">Protea cynaroides</name>
    <dbReference type="NCBI Taxonomy" id="273540"/>
    <lineage>
        <taxon>Eukaryota</taxon>
        <taxon>Viridiplantae</taxon>
        <taxon>Streptophyta</taxon>
        <taxon>Embryophyta</taxon>
        <taxon>Tracheophyta</taxon>
        <taxon>Spermatophyta</taxon>
        <taxon>Magnoliopsida</taxon>
        <taxon>Proteales</taxon>
        <taxon>Proteaceae</taxon>
        <taxon>Protea</taxon>
    </lineage>
</organism>
<dbReference type="EC" id="3.4.21.105" evidence="6"/>
<keyword evidence="6" id="KW-0720">Serine protease</keyword>
<dbReference type="PANTHER" id="PTHR22936">
    <property type="entry name" value="RHOMBOID-RELATED"/>
    <property type="match status" value="1"/>
</dbReference>
<evidence type="ECO:0000256" key="2">
    <source>
        <dbReference type="ARBA" id="ARBA00009045"/>
    </source>
</evidence>
<evidence type="ECO:0000313" key="8">
    <source>
        <dbReference type="EMBL" id="KAJ4953009.1"/>
    </source>
</evidence>
<dbReference type="Pfam" id="PF01694">
    <property type="entry name" value="Rhomboid"/>
    <property type="match status" value="1"/>
</dbReference>
<sequence length="385" mass="42838">MAETINDQSQNGIKPQQPPLSISFDFAEEVQQEQRTLLFRSRSQRKENTWVISLFVVLHIVAFAAIMFVNDCWTNSNGDCVLKFLGRFSFQPIRENPSLGPSSSTLDAVGALRRSLVIQHHQTWRLVTCLWLHAGAIHFIINLSCILLIGVRLEQEFGSLRTGIIYTFSTVLGSLTSALFVQNSPAVVSSSALFGLLGAMLSGIIRNWKLYSDKVATLVSLFIITMGNLILGLLPHIDNFSNIGGFLSGFLLGFVLLFNPQLGQVAQTKQGLFEYNVKSSVKFKHKVDNPVQRTISLVLFALLFTGSLLAVLYGVDANKYCSWCHYVDCVPSKRWSCNDKPTSCEVLVSPGRLTLTCKSNGHFRVYPFTNISKERIEDLCSLICA</sequence>
<evidence type="ECO:0000259" key="7">
    <source>
        <dbReference type="Pfam" id="PF01694"/>
    </source>
</evidence>
<keyword evidence="6" id="KW-0645">Protease</keyword>
<dbReference type="GO" id="GO:0004252">
    <property type="term" value="F:serine-type endopeptidase activity"/>
    <property type="evidence" value="ECO:0007669"/>
    <property type="project" value="InterPro"/>
</dbReference>
<feature type="transmembrane region" description="Helical" evidence="6">
    <location>
        <begin position="187"/>
        <end position="208"/>
    </location>
</feature>
<dbReference type="Gene3D" id="1.20.1540.10">
    <property type="entry name" value="Rhomboid-like"/>
    <property type="match status" value="1"/>
</dbReference>